<evidence type="ECO:0000313" key="7">
    <source>
        <dbReference type="EMBL" id="EKT60892.1"/>
    </source>
</evidence>
<evidence type="ECO:0000256" key="3">
    <source>
        <dbReference type="ARBA" id="ARBA00022840"/>
    </source>
</evidence>
<organism evidence="7 8">
    <name type="scientific">Providencia sneebia DSM 19967</name>
    <dbReference type="NCBI Taxonomy" id="1141660"/>
    <lineage>
        <taxon>Bacteria</taxon>
        <taxon>Pseudomonadati</taxon>
        <taxon>Pseudomonadota</taxon>
        <taxon>Gammaproteobacteria</taxon>
        <taxon>Enterobacterales</taxon>
        <taxon>Morganellaceae</taxon>
        <taxon>Providencia</taxon>
    </lineage>
</organism>
<dbReference type="EC" id="7.4.2.8" evidence="5"/>
<dbReference type="PANTHER" id="PTHR15184:SF9">
    <property type="entry name" value="SPI-1 TYPE 3 SECRETION SYSTEM ATPASE"/>
    <property type="match status" value="1"/>
</dbReference>
<proteinExistence type="predicted"/>
<dbReference type="PATRIC" id="fig|1141660.3.peg.467"/>
<dbReference type="EMBL" id="AKKN01000003">
    <property type="protein sequence ID" value="EKT60892.1"/>
    <property type="molecule type" value="Genomic_DNA"/>
</dbReference>
<dbReference type="InterPro" id="IPR050053">
    <property type="entry name" value="ATPase_alpha/beta_chains"/>
</dbReference>
<name>K8WTZ8_9GAMM</name>
<dbReference type="InterPro" id="IPR000194">
    <property type="entry name" value="ATPase_F1/V1/A1_a/bsu_nucl-bd"/>
</dbReference>
<keyword evidence="8" id="KW-1185">Reference proteome</keyword>
<dbReference type="InterPro" id="IPR027417">
    <property type="entry name" value="P-loop_NTPase"/>
</dbReference>
<keyword evidence="1" id="KW-0813">Transport</keyword>
<dbReference type="GO" id="GO:0005524">
    <property type="term" value="F:ATP binding"/>
    <property type="evidence" value="ECO:0007669"/>
    <property type="project" value="UniProtKB-KW"/>
</dbReference>
<reference evidence="7 8" key="1">
    <citation type="journal article" date="2012" name="BMC Genomics">
        <title>Comparative genomics of bacteria in the genus Providencia isolated from wild Drosophila melanogaster.</title>
        <authorList>
            <person name="Galac M.R."/>
            <person name="Lazzaro B.P."/>
        </authorList>
    </citation>
    <scope>NUCLEOTIDE SEQUENCE [LARGE SCALE GENOMIC DNA]</scope>
    <source>
        <strain evidence="7 8">DSM 19967</strain>
    </source>
</reference>
<dbReference type="AlphaFoldDB" id="K8WTZ8"/>
<dbReference type="Gene3D" id="3.40.50.12240">
    <property type="match status" value="1"/>
</dbReference>
<keyword evidence="3" id="KW-0067">ATP-binding</keyword>
<evidence type="ECO:0000313" key="8">
    <source>
        <dbReference type="Proteomes" id="UP000010290"/>
    </source>
</evidence>
<keyword evidence="4" id="KW-1278">Translocase</keyword>
<comment type="caution">
    <text evidence="7">The sequence shown here is derived from an EMBL/GenBank/DDBJ whole genome shotgun (WGS) entry which is preliminary data.</text>
</comment>
<dbReference type="Pfam" id="PF00006">
    <property type="entry name" value="ATP-synt_ab"/>
    <property type="match status" value="1"/>
</dbReference>
<evidence type="ECO:0000259" key="6">
    <source>
        <dbReference type="Pfam" id="PF00006"/>
    </source>
</evidence>
<dbReference type="GO" id="GO:0008564">
    <property type="term" value="F:protein-exporting ATPase activity"/>
    <property type="evidence" value="ECO:0007669"/>
    <property type="project" value="UniProtKB-EC"/>
</dbReference>
<sequence>MMKFFDICAHPVHIQGCLIEAPLHGVFIGEICIIERSLFDKEVIAKAQVIGFKKNSTILSLIGRAHGLTREMIIRPTRAAFTFSMNEQLVGKILTASGKQVGALCSTILKQNYSSNRVMRIDNPPADISERKGIDEPLVTGIRAIDGLLTCGFGQRIGIFAAAGSGKTSLMNMIINHAIADIYVIALIGERGREVVEFIEELQVSPHVGKTILVYATSDSPPIERCNAALLATTIAEFFRDLGKNVLLFVDSMTRYARALRDVALTAGGASCKERLPSISI</sequence>
<dbReference type="CDD" id="cd01426">
    <property type="entry name" value="ATP-synt_F1_V1_A1_AB_FliI_N"/>
    <property type="match status" value="1"/>
</dbReference>
<feature type="domain" description="ATPase F1/V1/A1 complex alpha/beta subunit nucleotide-binding" evidence="6">
    <location>
        <begin position="141"/>
        <end position="270"/>
    </location>
</feature>
<dbReference type="Proteomes" id="UP000010290">
    <property type="component" value="Chromosome"/>
</dbReference>
<dbReference type="HOGENOM" id="CLU_022398_5_0_6"/>
<accession>K8WTZ8</accession>
<evidence type="ECO:0000256" key="5">
    <source>
        <dbReference type="ARBA" id="ARBA00024382"/>
    </source>
</evidence>
<gene>
    <name evidence="7" type="ORF">OO7_02336</name>
</gene>
<evidence type="ECO:0000256" key="2">
    <source>
        <dbReference type="ARBA" id="ARBA00022741"/>
    </source>
</evidence>
<keyword evidence="2" id="KW-0547">Nucleotide-binding</keyword>
<protein>
    <recommendedName>
        <fullName evidence="5">protein-secreting ATPase</fullName>
        <ecNumber evidence="5">7.4.2.8</ecNumber>
    </recommendedName>
</protein>
<evidence type="ECO:0000256" key="1">
    <source>
        <dbReference type="ARBA" id="ARBA00022448"/>
    </source>
</evidence>
<dbReference type="GO" id="GO:0046933">
    <property type="term" value="F:proton-transporting ATP synthase activity, rotational mechanism"/>
    <property type="evidence" value="ECO:0007669"/>
    <property type="project" value="TreeGrafter"/>
</dbReference>
<dbReference type="PANTHER" id="PTHR15184">
    <property type="entry name" value="ATP SYNTHASE"/>
    <property type="match status" value="1"/>
</dbReference>
<dbReference type="SUPFAM" id="SSF52540">
    <property type="entry name" value="P-loop containing nucleoside triphosphate hydrolases"/>
    <property type="match status" value="1"/>
</dbReference>
<evidence type="ECO:0000256" key="4">
    <source>
        <dbReference type="ARBA" id="ARBA00022967"/>
    </source>
</evidence>